<proteinExistence type="predicted"/>
<dbReference type="RefSeq" id="WP_149778038.1">
    <property type="nucleotide sequence ID" value="NZ_FRCB01000001.1"/>
</dbReference>
<organism evidence="1 2">
    <name type="scientific">Roseovarius litoreus</name>
    <dbReference type="NCBI Taxonomy" id="1155722"/>
    <lineage>
        <taxon>Bacteria</taxon>
        <taxon>Pseudomonadati</taxon>
        <taxon>Pseudomonadota</taxon>
        <taxon>Alphaproteobacteria</taxon>
        <taxon>Rhodobacterales</taxon>
        <taxon>Roseobacteraceae</taxon>
        <taxon>Roseovarius</taxon>
    </lineage>
</organism>
<dbReference type="AlphaFoldDB" id="A0A1M7AJ52"/>
<accession>A0A1M7AJ52</accession>
<evidence type="ECO:0000313" key="1">
    <source>
        <dbReference type="EMBL" id="SHL42821.1"/>
    </source>
</evidence>
<sequence>MYSRVYTLRFKSLEQAKIGVSILSEEIGGAIAEANISSLSILIDKGATVTLIVRFDQQDELDAFVKGKIDVLQRLKTAFELTEYSESTAVAVYLFDREAGSLS</sequence>
<gene>
    <name evidence="1" type="ORF">SAMN05443432_101475</name>
</gene>
<evidence type="ECO:0000313" key="2">
    <source>
        <dbReference type="Proteomes" id="UP000322545"/>
    </source>
</evidence>
<reference evidence="1 2" key="1">
    <citation type="submission" date="2016-11" db="EMBL/GenBank/DDBJ databases">
        <authorList>
            <person name="Varghese N."/>
            <person name="Submissions S."/>
        </authorList>
    </citation>
    <scope>NUCLEOTIDE SEQUENCE [LARGE SCALE GENOMIC DNA]</scope>
    <source>
        <strain evidence="1 2">DSM 28249</strain>
    </source>
</reference>
<name>A0A1M7AJ52_9RHOB</name>
<keyword evidence="2" id="KW-1185">Reference proteome</keyword>
<protein>
    <submittedName>
        <fullName evidence="1">Uncharacterized protein</fullName>
    </submittedName>
</protein>
<dbReference type="EMBL" id="FRCB01000001">
    <property type="protein sequence ID" value="SHL42821.1"/>
    <property type="molecule type" value="Genomic_DNA"/>
</dbReference>
<dbReference type="Proteomes" id="UP000322545">
    <property type="component" value="Unassembled WGS sequence"/>
</dbReference>